<name>A0A7G7WVU3_9CAUD</name>
<evidence type="ECO:0000256" key="1">
    <source>
        <dbReference type="SAM" id="Phobius"/>
    </source>
</evidence>
<gene>
    <name evidence="2" type="ORF">StAP1_205</name>
</gene>
<evidence type="ECO:0000313" key="3">
    <source>
        <dbReference type="Proteomes" id="UP000515950"/>
    </source>
</evidence>
<protein>
    <submittedName>
        <fullName evidence="2">Putative membrane protein</fullName>
    </submittedName>
</protein>
<reference evidence="2 3" key="1">
    <citation type="submission" date="2020-07" db="EMBL/GenBank/DDBJ databases">
        <authorList>
            <person name="Zhang Z."/>
        </authorList>
    </citation>
    <scope>NUCLEOTIDE SEQUENCE [LARGE SCALE GENOMIC DNA]</scope>
</reference>
<evidence type="ECO:0000313" key="2">
    <source>
        <dbReference type="EMBL" id="QNH71337.1"/>
    </source>
</evidence>
<proteinExistence type="predicted"/>
<sequence length="64" mass="6928">MGLTIVNGYFILSSIIFIVLSILNGRGTVTNESLAMSKALVVITSVQFLACLIINGVYLSLKYM</sequence>
<feature type="transmembrane region" description="Helical" evidence="1">
    <location>
        <begin position="39"/>
        <end position="61"/>
    </location>
</feature>
<keyword evidence="1" id="KW-0812">Transmembrane</keyword>
<accession>A0A7G7WVU3</accession>
<dbReference type="EMBL" id="MT786458">
    <property type="protein sequence ID" value="QNH71337.1"/>
    <property type="molecule type" value="Genomic_DNA"/>
</dbReference>
<organism evidence="2 3">
    <name type="scientific">Staphylococcus phage vB_SauH_SAP1</name>
    <dbReference type="NCBI Taxonomy" id="2759206"/>
    <lineage>
        <taxon>Viruses</taxon>
        <taxon>Duplodnaviria</taxon>
        <taxon>Heunggongvirae</taxon>
        <taxon>Uroviricota</taxon>
        <taxon>Caudoviricetes</taxon>
        <taxon>Herelleviridae</taxon>
        <taxon>Twortvirinae</taxon>
        <taxon>Kayvirus</taxon>
        <taxon>Kayvirus P108</taxon>
    </lineage>
</organism>
<keyword evidence="1" id="KW-1133">Transmembrane helix</keyword>
<dbReference type="Proteomes" id="UP000515950">
    <property type="component" value="Segment"/>
</dbReference>
<feature type="transmembrane region" description="Helical" evidence="1">
    <location>
        <begin position="6"/>
        <end position="27"/>
    </location>
</feature>
<keyword evidence="1" id="KW-0472">Membrane</keyword>